<gene>
    <name evidence="1" type="ORF">KI387_032784</name>
</gene>
<proteinExistence type="predicted"/>
<sequence length="57" mass="6194">MNELDIKVTTVYGKGTAMDSREVPVVGCVKVIVVQVATYQGRKLTLDVIIADFPAKL</sequence>
<protein>
    <submittedName>
        <fullName evidence="1">Uncharacterized protein</fullName>
    </submittedName>
</protein>
<comment type="caution">
    <text evidence="1">The sequence shown here is derived from an EMBL/GenBank/DDBJ whole genome shotgun (WGS) entry which is preliminary data.</text>
</comment>
<dbReference type="AlphaFoldDB" id="A0AA38C2F1"/>
<evidence type="ECO:0000313" key="2">
    <source>
        <dbReference type="Proteomes" id="UP000824469"/>
    </source>
</evidence>
<name>A0AA38C2F1_TAXCH</name>
<dbReference type="EMBL" id="JAHRHJ020003813">
    <property type="protein sequence ID" value="KAH9288667.1"/>
    <property type="molecule type" value="Genomic_DNA"/>
</dbReference>
<reference evidence="1 2" key="1">
    <citation type="journal article" date="2021" name="Nat. Plants">
        <title>The Taxus genome provides insights into paclitaxel biosynthesis.</title>
        <authorList>
            <person name="Xiong X."/>
            <person name="Gou J."/>
            <person name="Liao Q."/>
            <person name="Li Y."/>
            <person name="Zhou Q."/>
            <person name="Bi G."/>
            <person name="Li C."/>
            <person name="Du R."/>
            <person name="Wang X."/>
            <person name="Sun T."/>
            <person name="Guo L."/>
            <person name="Liang H."/>
            <person name="Lu P."/>
            <person name="Wu Y."/>
            <person name="Zhang Z."/>
            <person name="Ro D.K."/>
            <person name="Shang Y."/>
            <person name="Huang S."/>
            <person name="Yan J."/>
        </authorList>
    </citation>
    <scope>NUCLEOTIDE SEQUENCE [LARGE SCALE GENOMIC DNA]</scope>
    <source>
        <strain evidence="1">Ta-2019</strain>
    </source>
</reference>
<accession>A0AA38C2F1</accession>
<dbReference type="Proteomes" id="UP000824469">
    <property type="component" value="Unassembled WGS sequence"/>
</dbReference>
<keyword evidence="2" id="KW-1185">Reference proteome</keyword>
<feature type="non-terminal residue" evidence="1">
    <location>
        <position position="57"/>
    </location>
</feature>
<organism evidence="1 2">
    <name type="scientific">Taxus chinensis</name>
    <name type="common">Chinese yew</name>
    <name type="synonym">Taxus wallichiana var. chinensis</name>
    <dbReference type="NCBI Taxonomy" id="29808"/>
    <lineage>
        <taxon>Eukaryota</taxon>
        <taxon>Viridiplantae</taxon>
        <taxon>Streptophyta</taxon>
        <taxon>Embryophyta</taxon>
        <taxon>Tracheophyta</taxon>
        <taxon>Spermatophyta</taxon>
        <taxon>Pinopsida</taxon>
        <taxon>Pinidae</taxon>
        <taxon>Conifers II</taxon>
        <taxon>Cupressales</taxon>
        <taxon>Taxaceae</taxon>
        <taxon>Taxus</taxon>
    </lineage>
</organism>
<evidence type="ECO:0000313" key="1">
    <source>
        <dbReference type="EMBL" id="KAH9288667.1"/>
    </source>
</evidence>